<keyword evidence="4" id="KW-0592">Phosphate transport</keyword>
<proteinExistence type="inferred from homology"/>
<organism evidence="6 7">
    <name type="scientific">Polystyrenella longa</name>
    <dbReference type="NCBI Taxonomy" id="2528007"/>
    <lineage>
        <taxon>Bacteria</taxon>
        <taxon>Pseudomonadati</taxon>
        <taxon>Planctomycetota</taxon>
        <taxon>Planctomycetia</taxon>
        <taxon>Planctomycetales</taxon>
        <taxon>Planctomycetaceae</taxon>
        <taxon>Polystyrenella</taxon>
    </lineage>
</organism>
<dbReference type="RefSeq" id="WP_144992694.1">
    <property type="nucleotide sequence ID" value="NZ_CP036281.1"/>
</dbReference>
<dbReference type="EMBL" id="CP036281">
    <property type="protein sequence ID" value="QDU78719.1"/>
    <property type="molecule type" value="Genomic_DNA"/>
</dbReference>
<dbReference type="NCBIfam" id="TIGR02136">
    <property type="entry name" value="ptsS_2"/>
    <property type="match status" value="1"/>
</dbReference>
<dbReference type="Proteomes" id="UP000317178">
    <property type="component" value="Chromosome"/>
</dbReference>
<dbReference type="Pfam" id="PF12849">
    <property type="entry name" value="PBP_like_2"/>
    <property type="match status" value="1"/>
</dbReference>
<dbReference type="InterPro" id="IPR011862">
    <property type="entry name" value="Phos-bd"/>
</dbReference>
<accession>A0A518CHL5</accession>
<comment type="similarity">
    <text evidence="1 4">Belongs to the PstS family.</text>
</comment>
<dbReference type="GO" id="GO:0042301">
    <property type="term" value="F:phosphate ion binding"/>
    <property type="evidence" value="ECO:0007669"/>
    <property type="project" value="UniProtKB-UniRule"/>
</dbReference>
<sequence length="323" mass="35779" precursor="true">MRRICSVLMLTMLLCFAATGCKVENTNSTSNVNSTGDRKVSKEIQIDGSSTVFPISQAVAEEYMKENSDINVTVGLSGTGGGFKRFIRGETDINDASRPIKESELKSLKDAGIEFIELTIAIDGLSVIVHPENDWCDAITTEQLNMIWKPGSEITTWKQVDENWPDEPFKLYGPDTDSGTFDYFTEAINGEEGASRSEYVASSDDNILVRGVSGDKYSLGYFGYAYYVENKNKLKVLSVANGNDVSIAVEPTAESIEAGKYVPLSRPLFLYVRKDSLQKPHVATFLRYYLNEGQNLVNEVGYVNLSEEQLKTTKQTLEEGVSK</sequence>
<dbReference type="CDD" id="cd13654">
    <property type="entry name" value="PBP2_phosphate_like_2"/>
    <property type="match status" value="1"/>
</dbReference>
<evidence type="ECO:0000313" key="6">
    <source>
        <dbReference type="EMBL" id="QDU78719.1"/>
    </source>
</evidence>
<comment type="function">
    <text evidence="4">Involved in the system for phosphate transport across the cytoplasmic membrane.</text>
</comment>
<reference evidence="6 7" key="1">
    <citation type="submission" date="2019-02" db="EMBL/GenBank/DDBJ databases">
        <title>Deep-cultivation of Planctomycetes and their phenomic and genomic characterization uncovers novel biology.</title>
        <authorList>
            <person name="Wiegand S."/>
            <person name="Jogler M."/>
            <person name="Boedeker C."/>
            <person name="Pinto D."/>
            <person name="Vollmers J."/>
            <person name="Rivas-Marin E."/>
            <person name="Kohn T."/>
            <person name="Peeters S.H."/>
            <person name="Heuer A."/>
            <person name="Rast P."/>
            <person name="Oberbeckmann S."/>
            <person name="Bunk B."/>
            <person name="Jeske O."/>
            <person name="Meyerdierks A."/>
            <person name="Storesund J.E."/>
            <person name="Kallscheuer N."/>
            <person name="Luecker S."/>
            <person name="Lage O.M."/>
            <person name="Pohl T."/>
            <person name="Merkel B.J."/>
            <person name="Hornburger P."/>
            <person name="Mueller R.-W."/>
            <person name="Bruemmer F."/>
            <person name="Labrenz M."/>
            <person name="Spormann A.M."/>
            <person name="Op den Camp H."/>
            <person name="Overmann J."/>
            <person name="Amann R."/>
            <person name="Jetten M.S.M."/>
            <person name="Mascher T."/>
            <person name="Medema M.H."/>
            <person name="Devos D.P."/>
            <person name="Kaster A.-K."/>
            <person name="Ovreas L."/>
            <person name="Rohde M."/>
            <person name="Galperin M.Y."/>
            <person name="Jogler C."/>
        </authorList>
    </citation>
    <scope>NUCLEOTIDE SEQUENCE [LARGE SCALE GENOMIC DNA]</scope>
    <source>
        <strain evidence="6 7">Pla110</strain>
    </source>
</reference>
<evidence type="ECO:0000256" key="4">
    <source>
        <dbReference type="RuleBase" id="RU367119"/>
    </source>
</evidence>
<evidence type="ECO:0000256" key="3">
    <source>
        <dbReference type="ARBA" id="ARBA00022729"/>
    </source>
</evidence>
<dbReference type="PANTHER" id="PTHR30570:SF1">
    <property type="entry name" value="PHOSPHATE-BINDING PROTEIN PSTS"/>
    <property type="match status" value="1"/>
</dbReference>
<dbReference type="InterPro" id="IPR024370">
    <property type="entry name" value="PBP_domain"/>
</dbReference>
<feature type="chain" id="PRO_5027134567" description="Phosphate-binding protein" evidence="4">
    <location>
        <begin position="18"/>
        <end position="323"/>
    </location>
</feature>
<dbReference type="PROSITE" id="PS51257">
    <property type="entry name" value="PROKAR_LIPOPROTEIN"/>
    <property type="match status" value="1"/>
</dbReference>
<keyword evidence="7" id="KW-1185">Reference proteome</keyword>
<evidence type="ECO:0000313" key="7">
    <source>
        <dbReference type="Proteomes" id="UP000317178"/>
    </source>
</evidence>
<dbReference type="Gene3D" id="3.40.190.10">
    <property type="entry name" value="Periplasmic binding protein-like II"/>
    <property type="match status" value="2"/>
</dbReference>
<dbReference type="SUPFAM" id="SSF53850">
    <property type="entry name" value="Periplasmic binding protein-like II"/>
    <property type="match status" value="1"/>
</dbReference>
<dbReference type="AlphaFoldDB" id="A0A518CHL5"/>
<dbReference type="InterPro" id="IPR050811">
    <property type="entry name" value="Phosphate_ABC_transporter"/>
</dbReference>
<dbReference type="PANTHER" id="PTHR30570">
    <property type="entry name" value="PERIPLASMIC PHOSPHATE BINDING COMPONENT OF PHOSPHATE ABC TRANSPORTER"/>
    <property type="match status" value="1"/>
</dbReference>
<dbReference type="KEGG" id="plon:Pla110_04230"/>
<keyword evidence="3 4" id="KW-0732">Signal</keyword>
<dbReference type="FunFam" id="3.40.190.10:FF:000055">
    <property type="entry name" value="Phosphate ABC transporter, phosphate-binding protein"/>
    <property type="match status" value="1"/>
</dbReference>
<evidence type="ECO:0000259" key="5">
    <source>
        <dbReference type="Pfam" id="PF12849"/>
    </source>
</evidence>
<protein>
    <recommendedName>
        <fullName evidence="4">Phosphate-binding protein</fullName>
    </recommendedName>
</protein>
<dbReference type="GO" id="GO:0006817">
    <property type="term" value="P:phosphate ion transport"/>
    <property type="evidence" value="ECO:0007669"/>
    <property type="project" value="UniProtKB-UniRule"/>
</dbReference>
<evidence type="ECO:0000256" key="1">
    <source>
        <dbReference type="ARBA" id="ARBA00008725"/>
    </source>
</evidence>
<feature type="signal peptide" evidence="4">
    <location>
        <begin position="1"/>
        <end position="17"/>
    </location>
</feature>
<feature type="domain" description="PBP" evidence="5">
    <location>
        <begin position="34"/>
        <end position="291"/>
    </location>
</feature>
<dbReference type="OrthoDB" id="9790048at2"/>
<keyword evidence="2 4" id="KW-0813">Transport</keyword>
<gene>
    <name evidence="6" type="primary">pstS</name>
    <name evidence="6" type="ORF">Pla110_04230</name>
</gene>
<evidence type="ECO:0000256" key="2">
    <source>
        <dbReference type="ARBA" id="ARBA00022448"/>
    </source>
</evidence>
<name>A0A518CHL5_9PLAN</name>